<organism evidence="2 3">
    <name type="scientific">Ambispora leptoticha</name>
    <dbReference type="NCBI Taxonomy" id="144679"/>
    <lineage>
        <taxon>Eukaryota</taxon>
        <taxon>Fungi</taxon>
        <taxon>Fungi incertae sedis</taxon>
        <taxon>Mucoromycota</taxon>
        <taxon>Glomeromycotina</taxon>
        <taxon>Glomeromycetes</taxon>
        <taxon>Archaeosporales</taxon>
        <taxon>Ambisporaceae</taxon>
        <taxon>Ambispora</taxon>
    </lineage>
</organism>
<feature type="region of interest" description="Disordered" evidence="1">
    <location>
        <begin position="217"/>
        <end position="287"/>
    </location>
</feature>
<comment type="caution">
    <text evidence="2">The sequence shown here is derived from an EMBL/GenBank/DDBJ whole genome shotgun (WGS) entry which is preliminary data.</text>
</comment>
<evidence type="ECO:0000313" key="3">
    <source>
        <dbReference type="Proteomes" id="UP000789508"/>
    </source>
</evidence>
<gene>
    <name evidence="2" type="ORF">ALEPTO_LOCUS8179</name>
</gene>
<protein>
    <submittedName>
        <fullName evidence="2">9881_t:CDS:1</fullName>
    </submittedName>
</protein>
<keyword evidence="3" id="KW-1185">Reference proteome</keyword>
<evidence type="ECO:0000313" key="2">
    <source>
        <dbReference type="EMBL" id="CAG8601822.1"/>
    </source>
</evidence>
<feature type="non-terminal residue" evidence="2">
    <location>
        <position position="1"/>
    </location>
</feature>
<feature type="compositionally biased region" description="Polar residues" evidence="1">
    <location>
        <begin position="255"/>
        <end position="287"/>
    </location>
</feature>
<feature type="compositionally biased region" description="Low complexity" evidence="1">
    <location>
        <begin position="217"/>
        <end position="238"/>
    </location>
</feature>
<name>A0A9N9CJ39_9GLOM</name>
<dbReference type="AlphaFoldDB" id="A0A9N9CJ39"/>
<proteinExistence type="predicted"/>
<evidence type="ECO:0000256" key="1">
    <source>
        <dbReference type="SAM" id="MobiDB-lite"/>
    </source>
</evidence>
<dbReference type="Proteomes" id="UP000789508">
    <property type="component" value="Unassembled WGS sequence"/>
</dbReference>
<accession>A0A9N9CJ39</accession>
<reference evidence="2" key="1">
    <citation type="submission" date="2021-06" db="EMBL/GenBank/DDBJ databases">
        <authorList>
            <person name="Kallberg Y."/>
            <person name="Tangrot J."/>
            <person name="Rosling A."/>
        </authorList>
    </citation>
    <scope>NUCLEOTIDE SEQUENCE</scope>
    <source>
        <strain evidence="2">FL130A</strain>
    </source>
</reference>
<sequence>NDIIISLTGLEQSNQPDPSKRWIDFKDVFLRDAFKTVKRDIARYRVEDHHVLKIIKERHRHQREKYLKQQNSVLDSQDHARMRENGRIEFKVKQRKKRFYHLQETNIEHFTSLLPIDISRNQTLKDIKKIMEDRTYHSDESLETDEEAANEKCRLGIYIIPEKEQDKHNHIVKVVDKKWCSSKESANVNSSTSSPLRTPEWCISCLYNVMPGSASDINSLSPDNSPSPGNSSSLGNSPTPDNFPTPGNFPMPRNFPTSRNSPTPRNSLTPRNSPVKSLGNSPAPQKI</sequence>
<dbReference type="EMBL" id="CAJVPS010004295">
    <property type="protein sequence ID" value="CAG8601822.1"/>
    <property type="molecule type" value="Genomic_DNA"/>
</dbReference>
<dbReference type="OrthoDB" id="2339981at2759"/>